<feature type="domain" description="Ketosynthase family 3 (KS3)" evidence="5">
    <location>
        <begin position="7"/>
        <end position="429"/>
    </location>
</feature>
<dbReference type="CDD" id="cd00834">
    <property type="entry name" value="KAS_I_II"/>
    <property type="match status" value="1"/>
</dbReference>
<proteinExistence type="inferred from homology"/>
<comment type="similarity">
    <text evidence="1 4">Belongs to the thiolase-like superfamily. Beta-ketoacyl-ACP synthases family.</text>
</comment>
<dbReference type="Gene3D" id="3.40.47.10">
    <property type="match status" value="1"/>
</dbReference>
<dbReference type="GO" id="GO:0005739">
    <property type="term" value="C:mitochondrion"/>
    <property type="evidence" value="ECO:0007669"/>
    <property type="project" value="TreeGrafter"/>
</dbReference>
<dbReference type="InterPro" id="IPR000794">
    <property type="entry name" value="Beta-ketoacyl_synthase"/>
</dbReference>
<evidence type="ECO:0000256" key="4">
    <source>
        <dbReference type="RuleBase" id="RU003694"/>
    </source>
</evidence>
<dbReference type="InterPro" id="IPR014030">
    <property type="entry name" value="Ketoacyl_synth_N"/>
</dbReference>
<dbReference type="PANTHER" id="PTHR11712">
    <property type="entry name" value="POLYKETIDE SYNTHASE-RELATED"/>
    <property type="match status" value="1"/>
</dbReference>
<dbReference type="EMBL" id="CCKQ01001480">
    <property type="protein sequence ID" value="CDW72602.1"/>
    <property type="molecule type" value="Genomic_DNA"/>
</dbReference>
<dbReference type="Pfam" id="PF02801">
    <property type="entry name" value="Ketoacyl-synt_C"/>
    <property type="match status" value="2"/>
</dbReference>
<evidence type="ECO:0000259" key="5">
    <source>
        <dbReference type="PROSITE" id="PS52004"/>
    </source>
</evidence>
<dbReference type="PROSITE" id="PS52004">
    <property type="entry name" value="KS3_2"/>
    <property type="match status" value="1"/>
</dbReference>
<dbReference type="InterPro" id="IPR014031">
    <property type="entry name" value="Ketoacyl_synth_C"/>
</dbReference>
<dbReference type="FunCoup" id="A0A077ZRV4">
    <property type="interactions" value="167"/>
</dbReference>
<dbReference type="SUPFAM" id="SSF53901">
    <property type="entry name" value="Thiolase-like"/>
    <property type="match status" value="1"/>
</dbReference>
<dbReference type="InterPro" id="IPR016039">
    <property type="entry name" value="Thiolase-like"/>
</dbReference>
<dbReference type="GO" id="GO:0006633">
    <property type="term" value="P:fatty acid biosynthetic process"/>
    <property type="evidence" value="ECO:0007669"/>
    <property type="project" value="TreeGrafter"/>
</dbReference>
<dbReference type="AlphaFoldDB" id="A0A077ZRV4"/>
<dbReference type="Proteomes" id="UP000039865">
    <property type="component" value="Unassembled WGS sequence"/>
</dbReference>
<dbReference type="Pfam" id="PF00109">
    <property type="entry name" value="ketoacyl-synt"/>
    <property type="match status" value="1"/>
</dbReference>
<dbReference type="PANTHER" id="PTHR11712:SF336">
    <property type="entry name" value="3-OXOACYL-[ACYL-CARRIER-PROTEIN] SYNTHASE, MITOCHONDRIAL"/>
    <property type="match status" value="1"/>
</dbReference>
<gene>
    <name evidence="6" type="primary">Contig18291.g19429</name>
    <name evidence="6" type="ORF">STYLEM_1565</name>
</gene>
<dbReference type="InParanoid" id="A0A077ZRV4"/>
<organism evidence="6 7">
    <name type="scientific">Stylonychia lemnae</name>
    <name type="common">Ciliate</name>
    <dbReference type="NCBI Taxonomy" id="5949"/>
    <lineage>
        <taxon>Eukaryota</taxon>
        <taxon>Sar</taxon>
        <taxon>Alveolata</taxon>
        <taxon>Ciliophora</taxon>
        <taxon>Intramacronucleata</taxon>
        <taxon>Spirotrichea</taxon>
        <taxon>Stichotrichia</taxon>
        <taxon>Sporadotrichida</taxon>
        <taxon>Oxytrichidae</taxon>
        <taxon>Stylonychinae</taxon>
        <taxon>Stylonychia</taxon>
    </lineage>
</organism>
<evidence type="ECO:0000256" key="2">
    <source>
        <dbReference type="ARBA" id="ARBA00013191"/>
    </source>
</evidence>
<sequence length="438" mass="47589">MNQSHLPKRVVVTGLGMVSPIGVNVKESWANLLLGKSGIVSVKGDPEFKGLKSQIGGRLPAHFDIKKYQTSFGDARIFSLANAVTLEAIEDAKLNFDQVNRTRVGVVLGNQFGVLENYNKPNDKLRLLKTMNHMVPSLIAINHQLKGPVSAASTASSSGGVAIGESFKLIRESYSDIIITGGMDYNLNRHFFEGMELFGANCNTFNDHPEQASRPFDTKRAGPIMSDGGGALILESLDSALSRNANIYCEIVGYSQNTDAFHILRPTDDGEGLFLAIQNALVQAGITPSQIDLINSHATSTPAGDLSETKCHQKLLGNQTIWSNLKNLTESNYLELIKQTDLDTNNMKRATITAHKSNIGHTFCAAGALESIFGILSIRDQVAPRIINLENPLTDSLSFAQENVERQIDVVVKTCLAFGGVNSALVFKSFKEQQSPKL</sequence>
<evidence type="ECO:0000313" key="6">
    <source>
        <dbReference type="EMBL" id="CDW72602.1"/>
    </source>
</evidence>
<evidence type="ECO:0000256" key="1">
    <source>
        <dbReference type="ARBA" id="ARBA00008467"/>
    </source>
</evidence>
<name>A0A077ZRV4_STYLE</name>
<dbReference type="OrthoDB" id="5334845at2759"/>
<keyword evidence="7" id="KW-1185">Reference proteome</keyword>
<keyword evidence="3 4" id="KW-0808">Transferase</keyword>
<accession>A0A077ZRV4</accession>
<dbReference type="GO" id="GO:0004315">
    <property type="term" value="F:3-oxoacyl-[acyl-carrier-protein] synthase activity"/>
    <property type="evidence" value="ECO:0007669"/>
    <property type="project" value="UniProtKB-EC"/>
</dbReference>
<evidence type="ECO:0000313" key="7">
    <source>
        <dbReference type="Proteomes" id="UP000039865"/>
    </source>
</evidence>
<dbReference type="EC" id="2.3.1.41" evidence="2"/>
<reference evidence="6 7" key="1">
    <citation type="submission" date="2014-06" db="EMBL/GenBank/DDBJ databases">
        <authorList>
            <person name="Swart Estienne"/>
        </authorList>
    </citation>
    <scope>NUCLEOTIDE SEQUENCE [LARGE SCALE GENOMIC DNA]</scope>
    <source>
        <strain evidence="6 7">130c</strain>
    </source>
</reference>
<evidence type="ECO:0000256" key="3">
    <source>
        <dbReference type="ARBA" id="ARBA00022679"/>
    </source>
</evidence>
<dbReference type="SMART" id="SM00825">
    <property type="entry name" value="PKS_KS"/>
    <property type="match status" value="1"/>
</dbReference>
<dbReference type="OMA" id="QIGHCLG"/>
<protein>
    <recommendedName>
        <fullName evidence="2">beta-ketoacyl-[acyl-carrier-protein] synthase I</fullName>
        <ecNumber evidence="2">2.3.1.41</ecNumber>
    </recommendedName>
</protein>
<dbReference type="InterPro" id="IPR020841">
    <property type="entry name" value="PKS_Beta-ketoAc_synthase_dom"/>
</dbReference>